<dbReference type="SMART" id="SM00198">
    <property type="entry name" value="SCP"/>
    <property type="match status" value="1"/>
</dbReference>
<evidence type="ECO:0000256" key="2">
    <source>
        <dbReference type="ARBA" id="ARBA00022525"/>
    </source>
</evidence>
<gene>
    <name evidence="5" type="ORF">WA026_021972</name>
</gene>
<comment type="caution">
    <text evidence="5">The sequence shown here is derived from an EMBL/GenBank/DDBJ whole genome shotgun (WGS) entry which is preliminary data.</text>
</comment>
<dbReference type="PROSITE" id="PS01009">
    <property type="entry name" value="CRISP_1"/>
    <property type="match status" value="1"/>
</dbReference>
<dbReference type="InterPro" id="IPR014044">
    <property type="entry name" value="CAP_dom"/>
</dbReference>
<dbReference type="InterPro" id="IPR001283">
    <property type="entry name" value="CRISP-related"/>
</dbReference>
<reference evidence="5 6" key="1">
    <citation type="submission" date="2023-03" db="EMBL/GenBank/DDBJ databases">
        <title>Genome insight into feeding habits of ladybird beetles.</title>
        <authorList>
            <person name="Li H.-S."/>
            <person name="Huang Y.-H."/>
            <person name="Pang H."/>
        </authorList>
    </citation>
    <scope>NUCLEOTIDE SEQUENCE [LARGE SCALE GENOMIC DNA]</scope>
    <source>
        <strain evidence="5">SYSU_2023b</strain>
        <tissue evidence="5">Whole body</tissue>
    </source>
</reference>
<protein>
    <recommendedName>
        <fullName evidence="4">SCP domain-containing protein</fullName>
    </recommendedName>
</protein>
<dbReference type="GO" id="GO:0005576">
    <property type="term" value="C:extracellular region"/>
    <property type="evidence" value="ECO:0007669"/>
    <property type="project" value="UniProtKB-SubCell"/>
</dbReference>
<keyword evidence="6" id="KW-1185">Reference proteome</keyword>
<comment type="subcellular location">
    <subcellularLocation>
        <location evidence="1">Secreted</location>
    </subcellularLocation>
</comment>
<evidence type="ECO:0000256" key="1">
    <source>
        <dbReference type="ARBA" id="ARBA00004613"/>
    </source>
</evidence>
<dbReference type="PRINTS" id="PR00838">
    <property type="entry name" value="V5ALLERGEN"/>
</dbReference>
<dbReference type="PANTHER" id="PTHR10334">
    <property type="entry name" value="CYSTEINE-RICH SECRETORY PROTEIN-RELATED"/>
    <property type="match status" value="1"/>
</dbReference>
<evidence type="ECO:0000259" key="4">
    <source>
        <dbReference type="SMART" id="SM00198"/>
    </source>
</evidence>
<proteinExistence type="predicted"/>
<dbReference type="SUPFAM" id="SSF55797">
    <property type="entry name" value="PR-1-like"/>
    <property type="match status" value="1"/>
</dbReference>
<dbReference type="AlphaFoldDB" id="A0AAW1VAQ6"/>
<keyword evidence="3" id="KW-0732">Signal</keyword>
<organism evidence="5 6">
    <name type="scientific">Henosepilachna vigintioctopunctata</name>
    <dbReference type="NCBI Taxonomy" id="420089"/>
    <lineage>
        <taxon>Eukaryota</taxon>
        <taxon>Metazoa</taxon>
        <taxon>Ecdysozoa</taxon>
        <taxon>Arthropoda</taxon>
        <taxon>Hexapoda</taxon>
        <taxon>Insecta</taxon>
        <taxon>Pterygota</taxon>
        <taxon>Neoptera</taxon>
        <taxon>Endopterygota</taxon>
        <taxon>Coleoptera</taxon>
        <taxon>Polyphaga</taxon>
        <taxon>Cucujiformia</taxon>
        <taxon>Coccinelloidea</taxon>
        <taxon>Coccinellidae</taxon>
        <taxon>Epilachninae</taxon>
        <taxon>Epilachnini</taxon>
        <taxon>Henosepilachna</taxon>
    </lineage>
</organism>
<dbReference type="Gene3D" id="3.40.33.10">
    <property type="entry name" value="CAP"/>
    <property type="match status" value="1"/>
</dbReference>
<keyword evidence="2" id="KW-0964">Secreted</keyword>
<evidence type="ECO:0000313" key="6">
    <source>
        <dbReference type="Proteomes" id="UP001431783"/>
    </source>
</evidence>
<evidence type="ECO:0000313" key="5">
    <source>
        <dbReference type="EMBL" id="KAK9892781.1"/>
    </source>
</evidence>
<dbReference type="PRINTS" id="PR00837">
    <property type="entry name" value="V5TPXLIKE"/>
</dbReference>
<dbReference type="Proteomes" id="UP001431783">
    <property type="component" value="Unassembled WGS sequence"/>
</dbReference>
<feature type="chain" id="PRO_5043385345" description="SCP domain-containing protein" evidence="3">
    <location>
        <begin position="21"/>
        <end position="257"/>
    </location>
</feature>
<dbReference type="EMBL" id="JARQZJ010000138">
    <property type="protein sequence ID" value="KAK9892781.1"/>
    <property type="molecule type" value="Genomic_DNA"/>
</dbReference>
<dbReference type="Pfam" id="PF00188">
    <property type="entry name" value="CAP"/>
    <property type="match status" value="1"/>
</dbReference>
<dbReference type="CDD" id="cd05380">
    <property type="entry name" value="CAP_euk"/>
    <property type="match status" value="1"/>
</dbReference>
<feature type="domain" description="SCP" evidence="4">
    <location>
        <begin position="61"/>
        <end position="220"/>
    </location>
</feature>
<dbReference type="InterPro" id="IPR035940">
    <property type="entry name" value="CAP_sf"/>
</dbReference>
<dbReference type="InterPro" id="IPR018244">
    <property type="entry name" value="Allrgn_V5/Tpx1_CS"/>
</dbReference>
<evidence type="ECO:0000256" key="3">
    <source>
        <dbReference type="SAM" id="SignalP"/>
    </source>
</evidence>
<sequence>MNYHRFCFILMIINYGSITSFSPTTDYCRVECPQYTTHSVCQRRNNCEPIRGCVAIQSDDAFREHMVKAHNELRNNIANGSIKGPYGNIGATNMNAISYDLELEFIASCWNNACYQLKHDDCRNTDRFWVGQNIWWGMGVNETIMAVSDWFNEIQYFLNPNWLKSFMDVNYPNDGNPMGHFTQVIWAETKYIGCSRVRYGPNSRETQIICNYGPAGNVIGMSIYKMAEDSSKIANDCSNGVNEHYTSLCRTSVGHEN</sequence>
<feature type="signal peptide" evidence="3">
    <location>
        <begin position="1"/>
        <end position="20"/>
    </location>
</feature>
<name>A0AAW1VAQ6_9CUCU</name>
<accession>A0AAW1VAQ6</accession>
<dbReference type="InterPro" id="IPR002413">
    <property type="entry name" value="V5_allergen-like"/>
</dbReference>